<dbReference type="GO" id="GO:0005886">
    <property type="term" value="C:plasma membrane"/>
    <property type="evidence" value="ECO:0007669"/>
    <property type="project" value="UniProtKB-SubCell"/>
</dbReference>
<proteinExistence type="predicted"/>
<dbReference type="GO" id="GO:0004930">
    <property type="term" value="F:G protein-coupled receptor activity"/>
    <property type="evidence" value="ECO:0007669"/>
    <property type="project" value="UniProtKB-KW"/>
</dbReference>
<dbReference type="SUPFAM" id="SSF81321">
    <property type="entry name" value="Family A G protein-coupled receptor-like"/>
    <property type="match status" value="1"/>
</dbReference>
<evidence type="ECO:0000256" key="5">
    <source>
        <dbReference type="ARBA" id="ARBA00023040"/>
    </source>
</evidence>
<evidence type="ECO:0000256" key="10">
    <source>
        <dbReference type="SAM" id="MobiDB-lite"/>
    </source>
</evidence>
<evidence type="ECO:0000313" key="14">
    <source>
        <dbReference type="Proteomes" id="UP001186944"/>
    </source>
</evidence>
<evidence type="ECO:0000256" key="6">
    <source>
        <dbReference type="ARBA" id="ARBA00023136"/>
    </source>
</evidence>
<feature type="transmembrane region" description="Helical" evidence="11">
    <location>
        <begin position="71"/>
        <end position="95"/>
    </location>
</feature>
<dbReference type="Gene3D" id="1.20.1070.10">
    <property type="entry name" value="Rhodopsin 7-helix transmembrane proteins"/>
    <property type="match status" value="1"/>
</dbReference>
<keyword evidence="14" id="KW-1185">Reference proteome</keyword>
<evidence type="ECO:0000256" key="7">
    <source>
        <dbReference type="ARBA" id="ARBA00023170"/>
    </source>
</evidence>
<dbReference type="EMBL" id="VSWD01000007">
    <property type="protein sequence ID" value="KAK3097135.1"/>
    <property type="molecule type" value="Genomic_DNA"/>
</dbReference>
<comment type="subcellular location">
    <subcellularLocation>
        <location evidence="1">Cell membrane</location>
        <topology evidence="1">Multi-pass membrane protein</topology>
    </subcellularLocation>
</comment>
<dbReference type="AlphaFoldDB" id="A0AA88Y7X6"/>
<name>A0AA88Y7X6_PINIB</name>
<dbReference type="Proteomes" id="UP001186944">
    <property type="component" value="Unassembled WGS sequence"/>
</dbReference>
<feature type="transmembrane region" description="Helical" evidence="11">
    <location>
        <begin position="175"/>
        <end position="198"/>
    </location>
</feature>
<dbReference type="InterPro" id="IPR017452">
    <property type="entry name" value="GPCR_Rhodpsn_7TM"/>
</dbReference>
<evidence type="ECO:0000256" key="2">
    <source>
        <dbReference type="ARBA" id="ARBA00022475"/>
    </source>
</evidence>
<keyword evidence="5" id="KW-0297">G-protein coupled receptor</keyword>
<gene>
    <name evidence="13" type="ORF">FSP39_006681</name>
</gene>
<evidence type="ECO:0000259" key="12">
    <source>
        <dbReference type="PROSITE" id="PS50262"/>
    </source>
</evidence>
<feature type="compositionally biased region" description="Polar residues" evidence="10">
    <location>
        <begin position="433"/>
        <end position="456"/>
    </location>
</feature>
<feature type="transmembrane region" description="Helical" evidence="11">
    <location>
        <begin position="303"/>
        <end position="330"/>
    </location>
</feature>
<reference evidence="13" key="1">
    <citation type="submission" date="2019-08" db="EMBL/GenBank/DDBJ databases">
        <title>The improved chromosome-level genome for the pearl oyster Pinctada fucata martensii using PacBio sequencing and Hi-C.</title>
        <authorList>
            <person name="Zheng Z."/>
        </authorList>
    </citation>
    <scope>NUCLEOTIDE SEQUENCE</scope>
    <source>
        <strain evidence="13">ZZ-2019</strain>
        <tissue evidence="13">Adductor muscle</tissue>
    </source>
</reference>
<keyword evidence="2" id="KW-1003">Cell membrane</keyword>
<evidence type="ECO:0000256" key="8">
    <source>
        <dbReference type="ARBA" id="ARBA00023180"/>
    </source>
</evidence>
<evidence type="ECO:0000313" key="13">
    <source>
        <dbReference type="EMBL" id="KAK3097135.1"/>
    </source>
</evidence>
<feature type="transmembrane region" description="Helical" evidence="11">
    <location>
        <begin position="21"/>
        <end position="41"/>
    </location>
</feature>
<feature type="transmembrane region" description="Helical" evidence="11">
    <location>
        <begin position="221"/>
        <end position="239"/>
    </location>
</feature>
<dbReference type="PANTHER" id="PTHR24246:SF27">
    <property type="entry name" value="ADENOSINE RECEPTOR, ISOFORM A"/>
    <property type="match status" value="1"/>
</dbReference>
<dbReference type="PROSITE" id="PS50262">
    <property type="entry name" value="G_PROTEIN_RECEP_F1_2"/>
    <property type="match status" value="1"/>
</dbReference>
<keyword evidence="3 11" id="KW-0812">Transmembrane</keyword>
<keyword evidence="6 11" id="KW-0472">Membrane</keyword>
<dbReference type="CDD" id="cd00637">
    <property type="entry name" value="7tm_classA_rhodopsin-like"/>
    <property type="match status" value="1"/>
</dbReference>
<protein>
    <recommendedName>
        <fullName evidence="12">G-protein coupled receptors family 1 profile domain-containing protein</fullName>
    </recommendedName>
</protein>
<evidence type="ECO:0000256" key="4">
    <source>
        <dbReference type="ARBA" id="ARBA00022989"/>
    </source>
</evidence>
<feature type="region of interest" description="Disordered" evidence="10">
    <location>
        <begin position="431"/>
        <end position="467"/>
    </location>
</feature>
<keyword evidence="9" id="KW-0807">Transducer</keyword>
<accession>A0AA88Y7X6</accession>
<feature type="transmembrane region" description="Helical" evidence="11">
    <location>
        <begin position="336"/>
        <end position="359"/>
    </location>
</feature>
<dbReference type="PANTHER" id="PTHR24246">
    <property type="entry name" value="OLFACTORY RECEPTOR AND ADENOSINE RECEPTOR"/>
    <property type="match status" value="1"/>
</dbReference>
<comment type="caution">
    <text evidence="13">The sequence shown here is derived from an EMBL/GenBank/DDBJ whole genome shotgun (WGS) entry which is preliminary data.</text>
</comment>
<keyword evidence="4 11" id="KW-1133">Transmembrane helix</keyword>
<organism evidence="13 14">
    <name type="scientific">Pinctada imbricata</name>
    <name type="common">Atlantic pearl-oyster</name>
    <name type="synonym">Pinctada martensii</name>
    <dbReference type="NCBI Taxonomy" id="66713"/>
    <lineage>
        <taxon>Eukaryota</taxon>
        <taxon>Metazoa</taxon>
        <taxon>Spiralia</taxon>
        <taxon>Lophotrochozoa</taxon>
        <taxon>Mollusca</taxon>
        <taxon>Bivalvia</taxon>
        <taxon>Autobranchia</taxon>
        <taxon>Pteriomorphia</taxon>
        <taxon>Pterioida</taxon>
        <taxon>Pterioidea</taxon>
        <taxon>Pteriidae</taxon>
        <taxon>Pinctada</taxon>
    </lineage>
</organism>
<feature type="domain" description="G-protein coupled receptors family 1 profile" evidence="12">
    <location>
        <begin position="84"/>
        <end position="355"/>
    </location>
</feature>
<keyword evidence="8" id="KW-0325">Glycoprotein</keyword>
<evidence type="ECO:0000256" key="9">
    <source>
        <dbReference type="ARBA" id="ARBA00023224"/>
    </source>
</evidence>
<evidence type="ECO:0000256" key="1">
    <source>
        <dbReference type="ARBA" id="ARBA00004651"/>
    </source>
</evidence>
<evidence type="ECO:0000256" key="3">
    <source>
        <dbReference type="ARBA" id="ARBA00022692"/>
    </source>
</evidence>
<keyword evidence="7" id="KW-0675">Receptor</keyword>
<evidence type="ECO:0000256" key="11">
    <source>
        <dbReference type="SAM" id="Phobius"/>
    </source>
</evidence>
<sequence>MILISGEFTNEDISIDSSDEVLISVVLLGFQAAFLKPIAIWRVRMPEKMNGTLFDSRNDTAPLTGDRYAEAIVLLTVGFISSSGNFVSLIAVILYSRLRCTSMAILCHHCFLDLSKSLYCFPFGLDLLGYRKTDYCNLIGSTYVFLMTTSAYNFLALVVHEEYELTSSYYAGEGWCVLFGIAIIWFMSLLLNLGVSIIPSNTKYIEEIGNCMFPYGKKESYAVHIVWISLVTCAVALSFKNFLQMYRRISCVKQTFRWGTIHDFLASNAESLAEIIDDEKGNGKDKFLRGKTMSHYLFHLRRVLVYICMITSFALFWYPLFLLTIVDFFFQEPKLLYRLLTIFAWSQPIMTPVFIVTILRDVKFKEHIIRDLSSNLLPMKTEIKSRKSENREIGGSAFHFGIENEHFDQDEAITVETSFIGSSVRTEYVPKVDSSSVRSTPTRQHSSSAGSTPTHSKSPRVKIVSVV</sequence>